<dbReference type="Proteomes" id="UP000184330">
    <property type="component" value="Unassembled WGS sequence"/>
</dbReference>
<dbReference type="Pfam" id="PF00023">
    <property type="entry name" value="Ank"/>
    <property type="match status" value="2"/>
</dbReference>
<feature type="repeat" description="ANK" evidence="3">
    <location>
        <begin position="893"/>
        <end position="925"/>
    </location>
</feature>
<dbReference type="PANTHER" id="PTHR24161">
    <property type="entry name" value="ANK_REP_REGION DOMAIN-CONTAINING PROTEIN-RELATED"/>
    <property type="match status" value="1"/>
</dbReference>
<dbReference type="Pfam" id="PF06985">
    <property type="entry name" value="HET"/>
    <property type="match status" value="1"/>
</dbReference>
<dbReference type="PROSITE" id="PS50297">
    <property type="entry name" value="ANK_REP_REGION"/>
    <property type="match status" value="12"/>
</dbReference>
<dbReference type="EMBL" id="FJOG01000030">
    <property type="protein sequence ID" value="CZR65342.1"/>
    <property type="molecule type" value="Genomic_DNA"/>
</dbReference>
<dbReference type="STRING" id="576137.A0A1L7XJW4"/>
<feature type="repeat" description="ANK" evidence="3">
    <location>
        <begin position="959"/>
        <end position="991"/>
    </location>
</feature>
<dbReference type="PRINTS" id="PR01415">
    <property type="entry name" value="ANKYRIN"/>
</dbReference>
<dbReference type="SUPFAM" id="SSF48403">
    <property type="entry name" value="Ankyrin repeat"/>
    <property type="match status" value="2"/>
</dbReference>
<dbReference type="InterPro" id="IPR027417">
    <property type="entry name" value="P-loop_NTPase"/>
</dbReference>
<feature type="repeat" description="ANK" evidence="3">
    <location>
        <begin position="1124"/>
        <end position="1156"/>
    </location>
</feature>
<dbReference type="SMART" id="SM00248">
    <property type="entry name" value="ANK"/>
    <property type="match status" value="15"/>
</dbReference>
<feature type="repeat" description="ANK" evidence="3">
    <location>
        <begin position="793"/>
        <end position="825"/>
    </location>
</feature>
<organism evidence="8 9">
    <name type="scientific">Phialocephala subalpina</name>
    <dbReference type="NCBI Taxonomy" id="576137"/>
    <lineage>
        <taxon>Eukaryota</taxon>
        <taxon>Fungi</taxon>
        <taxon>Dikarya</taxon>
        <taxon>Ascomycota</taxon>
        <taxon>Pezizomycotina</taxon>
        <taxon>Leotiomycetes</taxon>
        <taxon>Helotiales</taxon>
        <taxon>Mollisiaceae</taxon>
        <taxon>Phialocephala</taxon>
        <taxon>Phialocephala fortinii species complex</taxon>
    </lineage>
</organism>
<sequence length="1259" mass="142107">MRLLQYNNGDLSLTTFFADKIPQKYAILSHTWGAEEVTFEDLQKRTCEEKAGYKKAGYKKIQFCGEQARRDGLQYFWVDTCCIDKSSSAELTEAINSMFRWYRESTKCYVYLSDVSRPAVDSDDLAWEAAFRISRWFTRGWTLQELIAPISVEFFSEEGERLGDKSTLEGHICEIARLPAKALRGSPLSDFSITSRMSWVERRETTREEDQAYSLLGIFDVYMPLIYGEGKEHAFRRLRDEISAQGSSAIVNWGDKERECMQALRGSAPEYEQFKDRNPDRREGTCQWVLQHENFQNWKESSSSRLLWISADPGCGKSVLSKSLVDEDVKNTDTRTTCYFFFKDDNDAQKDIATALSALLHQLFQRKPKLIQHAMSGFAANGDKLPQSFHTLWDILTKTVADPEAGEVFCILDALDECAEAGRYQIINALGIFYQHSSSRKNASQLKMCITSRPYPDIERRFTDLTTIFPTIRLRGEHESDIISQEIDLVIKWRVSQLGSELRLNNSERSNLETELLRMTNRTYLWLTLIFDIIREMNRPTSRKLKAAISNLPSTVDEAYEAILARVKEDDRPQARKLLYIIVGATRPLTLQEMNIALAIEDHHRSYDDLQPDLDDEARFEASVRHLCGLFVTVVDQKVYLIHQTAKEFLLAKDEVAVGKWKHSLIPMESEILMARICILYLSFTEFEGATDHKSALVKYDFLKYAAGSWASHYRKSQYSATEQILQLILGICDTQSLRFNIWFDVYWTMAHQWESNPCFTSPLTVGSYFGHEVIVKLLLEAKADVDSKDDKNGRTPLFWAAENGDEGIVKLLLEAKADVDSKDDNNGRTPLFWAAWNGHEGVVKLLLEAKADVDSKDDNNCTPLSWAAESGHEGIVKLFLEAKADVDSDDIFGHTPLLWAARNGHESIVKLLLEAKADVDSKDDNNCTPLSWAARNGHESIVKLLLEAKADVDSKDDNSRTPLSWAVRNGYEGIVKLLFEAKADIDSKDKNSWTPLLWAARNGYEGIVKLLLEAKADVDSKNDNSQTTPLSWAAENGDEGIVKLLFEDVDSKDDNSQTTPLSWAAESGHGSIVKLLLEAKTDVDSKDDYSQTTPLSWAVENGDEGIVKLLVETEADINSKDDNSRTPLLWAARNGHESIVKLLLEAKADVDSKNDNSRTPLSWAARNGHEGIVKLLLEAKADVDSKDENNWTPLSWAARNGHEGIVKLLLEAKADVDSKDDYSWTPLSWAAGNGHEGIVKLLKSFSTISFSATSPPTT</sequence>
<dbReference type="InterPro" id="IPR054471">
    <property type="entry name" value="GPIID_WHD"/>
</dbReference>
<keyword evidence="2 3" id="KW-0040">ANK repeat</keyword>
<proteinExistence type="predicted"/>
<dbReference type="InterPro" id="IPR002110">
    <property type="entry name" value="Ankyrin_rpt"/>
</dbReference>
<feature type="repeat" description="ANK" evidence="3">
    <location>
        <begin position="860"/>
        <end position="892"/>
    </location>
</feature>
<dbReference type="Pfam" id="PF24883">
    <property type="entry name" value="NPHP3_N"/>
    <property type="match status" value="1"/>
</dbReference>
<dbReference type="PROSITE" id="PS50088">
    <property type="entry name" value="ANK_REPEAT"/>
    <property type="match status" value="13"/>
</dbReference>
<evidence type="ECO:0000259" key="5">
    <source>
        <dbReference type="Pfam" id="PF22939"/>
    </source>
</evidence>
<dbReference type="Pfam" id="PF13637">
    <property type="entry name" value="Ank_4"/>
    <property type="match status" value="2"/>
</dbReference>
<dbReference type="AlphaFoldDB" id="A0A1L7XJW4"/>
<evidence type="ECO:0000259" key="6">
    <source>
        <dbReference type="Pfam" id="PF23239"/>
    </source>
</evidence>
<dbReference type="Pfam" id="PF12796">
    <property type="entry name" value="Ank_2"/>
    <property type="match status" value="3"/>
</dbReference>
<feature type="domain" description="Nephrocystin 3-like N-terminal" evidence="7">
    <location>
        <begin position="284"/>
        <end position="453"/>
    </location>
</feature>
<feature type="repeat" description="ANK" evidence="3">
    <location>
        <begin position="1057"/>
        <end position="1089"/>
    </location>
</feature>
<dbReference type="InterPro" id="IPR036770">
    <property type="entry name" value="Ankyrin_rpt-contain_sf"/>
</dbReference>
<feature type="repeat" description="ANK" evidence="3">
    <location>
        <begin position="1190"/>
        <end position="1222"/>
    </location>
</feature>
<evidence type="ECO:0000259" key="7">
    <source>
        <dbReference type="Pfam" id="PF24883"/>
    </source>
</evidence>
<dbReference type="PANTHER" id="PTHR24161:SF121">
    <property type="entry name" value="M-PHASE PHOSPHOPROTEIN 8"/>
    <property type="match status" value="1"/>
</dbReference>
<evidence type="ECO:0000313" key="8">
    <source>
        <dbReference type="EMBL" id="CZR65342.1"/>
    </source>
</evidence>
<name>A0A1L7XJW4_9HELO</name>
<gene>
    <name evidence="8" type="ORF">PAC_15242</name>
</gene>
<evidence type="ECO:0000313" key="9">
    <source>
        <dbReference type="Proteomes" id="UP000184330"/>
    </source>
</evidence>
<feature type="repeat" description="ANK" evidence="3">
    <location>
        <begin position="827"/>
        <end position="859"/>
    </location>
</feature>
<feature type="repeat" description="ANK" evidence="3">
    <location>
        <begin position="1157"/>
        <end position="1189"/>
    </location>
</feature>
<evidence type="ECO:0000256" key="3">
    <source>
        <dbReference type="PROSITE-ProRule" id="PRU00023"/>
    </source>
</evidence>
<reference evidence="8 9" key="1">
    <citation type="submission" date="2016-03" db="EMBL/GenBank/DDBJ databases">
        <authorList>
            <person name="Ploux O."/>
        </authorList>
    </citation>
    <scope>NUCLEOTIDE SEQUENCE [LARGE SCALE GENOMIC DNA]</scope>
    <source>
        <strain evidence="8 9">UAMH 11012</strain>
    </source>
</reference>
<feature type="domain" description="GPI inositol-deacylase winged helix" evidence="5">
    <location>
        <begin position="572"/>
        <end position="654"/>
    </location>
</feature>
<feature type="domain" description="DUF7069" evidence="6">
    <location>
        <begin position="483"/>
        <end position="551"/>
    </location>
</feature>
<evidence type="ECO:0000259" key="4">
    <source>
        <dbReference type="Pfam" id="PF06985"/>
    </source>
</evidence>
<accession>A0A1L7XJW4</accession>
<keyword evidence="1" id="KW-0677">Repeat</keyword>
<dbReference type="OrthoDB" id="20872at2759"/>
<dbReference type="Gene3D" id="3.40.50.300">
    <property type="entry name" value="P-loop containing nucleotide triphosphate hydrolases"/>
    <property type="match status" value="1"/>
</dbReference>
<feature type="repeat" description="ANK" evidence="3">
    <location>
        <begin position="1091"/>
        <end position="1123"/>
    </location>
</feature>
<feature type="repeat" description="ANK" evidence="3">
    <location>
        <begin position="992"/>
        <end position="1024"/>
    </location>
</feature>
<feature type="repeat" description="ANK" evidence="3">
    <location>
        <begin position="762"/>
        <end position="791"/>
    </location>
</feature>
<feature type="domain" description="Heterokaryon incompatibility" evidence="4">
    <location>
        <begin position="25"/>
        <end position="116"/>
    </location>
</feature>
<evidence type="ECO:0000256" key="2">
    <source>
        <dbReference type="ARBA" id="ARBA00023043"/>
    </source>
</evidence>
<dbReference type="Pfam" id="PF23239">
    <property type="entry name" value="DUF7069"/>
    <property type="match status" value="1"/>
</dbReference>
<dbReference type="Gene3D" id="1.25.40.20">
    <property type="entry name" value="Ankyrin repeat-containing domain"/>
    <property type="match status" value="7"/>
</dbReference>
<dbReference type="InterPro" id="IPR055497">
    <property type="entry name" value="DUF7069"/>
</dbReference>
<dbReference type="Pfam" id="PF22939">
    <property type="entry name" value="WHD_GPIID"/>
    <property type="match status" value="1"/>
</dbReference>
<evidence type="ECO:0000256" key="1">
    <source>
        <dbReference type="ARBA" id="ARBA00022737"/>
    </source>
</evidence>
<keyword evidence="9" id="KW-1185">Reference proteome</keyword>
<dbReference type="InterPro" id="IPR056884">
    <property type="entry name" value="NPHP3-like_N"/>
</dbReference>
<dbReference type="InterPro" id="IPR010730">
    <property type="entry name" value="HET"/>
</dbReference>
<feature type="repeat" description="ANK" evidence="3">
    <location>
        <begin position="926"/>
        <end position="958"/>
    </location>
</feature>
<protein>
    <submittedName>
        <fullName evidence="8">Related to ankyrin repeat</fullName>
    </submittedName>
</protein>